<dbReference type="PATRIC" id="fig|60890.4.peg.522"/>
<keyword evidence="10" id="KW-1185">Reference proteome</keyword>
<comment type="catalytic activity">
    <reaction evidence="7">
        <text>L-aspartate + ATP = 4-phospho-L-aspartate + ADP</text>
        <dbReference type="Rhea" id="RHEA:23776"/>
        <dbReference type="ChEBI" id="CHEBI:29991"/>
        <dbReference type="ChEBI" id="CHEBI:30616"/>
        <dbReference type="ChEBI" id="CHEBI:57535"/>
        <dbReference type="ChEBI" id="CHEBI:456216"/>
        <dbReference type="EC" id="2.7.2.4"/>
    </reaction>
</comment>
<reference evidence="9 10" key="1">
    <citation type="submission" date="2016-04" db="EMBL/GenBank/DDBJ databases">
        <authorList>
            <person name="Evans L.H."/>
            <person name="Alamgir A."/>
            <person name="Owens N."/>
            <person name="Weber N.D."/>
            <person name="Virtaneva K."/>
            <person name="Barbian K."/>
            <person name="Babar A."/>
            <person name="Rosenke K."/>
        </authorList>
    </citation>
    <scope>NUCLEOTIDE SEQUENCE [LARGE SCALE GENOMIC DNA]</scope>
    <source>
        <strain evidence="9 10">JL2886</strain>
    </source>
</reference>
<dbReference type="PANTHER" id="PTHR21499:SF3">
    <property type="entry name" value="ASPARTOKINASE"/>
    <property type="match status" value="1"/>
</dbReference>
<keyword evidence="3" id="KW-0808">Transferase</keyword>
<evidence type="ECO:0000256" key="3">
    <source>
        <dbReference type="ARBA" id="ARBA00022679"/>
    </source>
</evidence>
<dbReference type="InterPro" id="IPR041748">
    <property type="entry name" value="AK-Ectoine"/>
</dbReference>
<protein>
    <recommendedName>
        <fullName evidence="2">aspartate kinase</fullName>
        <ecNumber evidence="2">2.7.2.4</ecNumber>
    </recommendedName>
</protein>
<gene>
    <name evidence="9" type="primary">lysC</name>
    <name evidence="9" type="ORF">JL2886_00537</name>
</gene>
<comment type="similarity">
    <text evidence="1">Belongs to the aspartokinase family.</text>
</comment>
<dbReference type="InterPro" id="IPR036393">
    <property type="entry name" value="AceGlu_kinase-like_sf"/>
</dbReference>
<dbReference type="EMBL" id="CP015124">
    <property type="protein sequence ID" value="ANP35468.1"/>
    <property type="molecule type" value="Genomic_DNA"/>
</dbReference>
<dbReference type="RefSeq" id="WP_065270591.1">
    <property type="nucleotide sequence ID" value="NZ_CP015124.1"/>
</dbReference>
<dbReference type="CDD" id="cd04248">
    <property type="entry name" value="AAK_AK-Ectoine"/>
    <property type="match status" value="1"/>
</dbReference>
<feature type="domain" description="Aspartate/glutamate/uridylate kinase" evidence="8">
    <location>
        <begin position="4"/>
        <end position="296"/>
    </location>
</feature>
<dbReference type="EC" id="2.7.2.4" evidence="2"/>
<dbReference type="CDD" id="cd04910">
    <property type="entry name" value="ACT_AK-Ectoine_1"/>
    <property type="match status" value="1"/>
</dbReference>
<evidence type="ECO:0000259" key="8">
    <source>
        <dbReference type="Pfam" id="PF00696"/>
    </source>
</evidence>
<dbReference type="Gene3D" id="3.30.2130.10">
    <property type="entry name" value="VC0802-like"/>
    <property type="match status" value="1"/>
</dbReference>
<evidence type="ECO:0000256" key="7">
    <source>
        <dbReference type="ARBA" id="ARBA00047872"/>
    </source>
</evidence>
<dbReference type="SUPFAM" id="SSF53633">
    <property type="entry name" value="Carbamate kinase-like"/>
    <property type="match status" value="1"/>
</dbReference>
<dbReference type="Gene3D" id="3.40.1160.10">
    <property type="entry name" value="Acetylglutamate kinase-like"/>
    <property type="match status" value="1"/>
</dbReference>
<organism evidence="9 10">
    <name type="scientific">Phaeobacter gallaeciensis</name>
    <dbReference type="NCBI Taxonomy" id="60890"/>
    <lineage>
        <taxon>Bacteria</taxon>
        <taxon>Pseudomonadati</taxon>
        <taxon>Pseudomonadota</taxon>
        <taxon>Alphaproteobacteria</taxon>
        <taxon>Rhodobacterales</taxon>
        <taxon>Roseobacteraceae</taxon>
        <taxon>Phaeobacter</taxon>
    </lineage>
</organism>
<dbReference type="SUPFAM" id="SSF55021">
    <property type="entry name" value="ACT-like"/>
    <property type="match status" value="1"/>
</dbReference>
<dbReference type="GO" id="GO:0009090">
    <property type="term" value="P:homoserine biosynthetic process"/>
    <property type="evidence" value="ECO:0007669"/>
    <property type="project" value="TreeGrafter"/>
</dbReference>
<evidence type="ECO:0000313" key="9">
    <source>
        <dbReference type="EMBL" id="ANP35468.1"/>
    </source>
</evidence>
<name>A0A1B0ZMY0_9RHOB</name>
<dbReference type="GO" id="GO:0009089">
    <property type="term" value="P:lysine biosynthetic process via diaminopimelate"/>
    <property type="evidence" value="ECO:0007669"/>
    <property type="project" value="TreeGrafter"/>
</dbReference>
<accession>A0A1B0ZMY0</accession>
<dbReference type="InterPro" id="IPR045865">
    <property type="entry name" value="ACT-like_dom_sf"/>
</dbReference>
<evidence type="ECO:0000256" key="1">
    <source>
        <dbReference type="ARBA" id="ARBA00010122"/>
    </source>
</evidence>
<sequence>MTHTVEKIGGTSMSRLNELRDTLFIKNDEPEYGRIFVVSAFGGITNLLLEHKKTGAPGVYARFANAEDDHGWFDALNEVSAAMIAAHEAVLDNAGDVAQATAFVQERIEGARNCLIDLQRLCSYGHFRLNTHLLQIRELLSGLGEAHSALVAVLMLQRAGVNARLVDLSGWRGDADMSLEQRIETALEGVDPAQEMPIVTGYAQCAEGLMREFDRGYSEVTFSQLAAQTGAREAIIHKEFHLSSADPKLVGAENARKLGHTNYDVADQMANLGMEAIHPSAAKTLRQSGVPLRVTNCFEPNDPGTVIDEQPAPKAAAEIVTGLDIIALELFEQDMVGVKGYDAAVLDILTRHNVRIVSKVTNANTVTHYLDASLKSMRRVEADLLARFPQAEVNSEKLSLISVVGRDLSGLHVLARGMNALEKKDILPRGATQGPRNVDTQFILQREDKDAAIALLHSEFFGATESQALKAA</sequence>
<proteinExistence type="inferred from homology"/>
<dbReference type="Proteomes" id="UP000092565">
    <property type="component" value="Chromosome"/>
</dbReference>
<dbReference type="OrthoDB" id="9799110at2"/>
<dbReference type="GO" id="GO:0005524">
    <property type="term" value="F:ATP binding"/>
    <property type="evidence" value="ECO:0007669"/>
    <property type="project" value="UniProtKB-KW"/>
</dbReference>
<dbReference type="Pfam" id="PF00696">
    <property type="entry name" value="AA_kinase"/>
    <property type="match status" value="1"/>
</dbReference>
<evidence type="ECO:0000256" key="5">
    <source>
        <dbReference type="ARBA" id="ARBA00022777"/>
    </source>
</evidence>
<evidence type="ECO:0000313" key="10">
    <source>
        <dbReference type="Proteomes" id="UP000092565"/>
    </source>
</evidence>
<dbReference type="NCBIfam" id="NF006614">
    <property type="entry name" value="PRK09181.1"/>
    <property type="match status" value="1"/>
</dbReference>
<keyword evidence="4" id="KW-0547">Nucleotide-binding</keyword>
<evidence type="ECO:0000256" key="6">
    <source>
        <dbReference type="ARBA" id="ARBA00022840"/>
    </source>
</evidence>
<keyword evidence="5 9" id="KW-0418">Kinase</keyword>
<dbReference type="PANTHER" id="PTHR21499">
    <property type="entry name" value="ASPARTATE KINASE"/>
    <property type="match status" value="1"/>
</dbReference>
<dbReference type="AlphaFoldDB" id="A0A1B0ZMY0"/>
<evidence type="ECO:0000256" key="4">
    <source>
        <dbReference type="ARBA" id="ARBA00022741"/>
    </source>
</evidence>
<keyword evidence="6" id="KW-0067">ATP-binding</keyword>
<dbReference type="GO" id="GO:0005829">
    <property type="term" value="C:cytosol"/>
    <property type="evidence" value="ECO:0007669"/>
    <property type="project" value="TreeGrafter"/>
</dbReference>
<dbReference type="InterPro" id="IPR001048">
    <property type="entry name" value="Asp/Glu/Uridylate_kinase"/>
</dbReference>
<dbReference type="GO" id="GO:0004072">
    <property type="term" value="F:aspartate kinase activity"/>
    <property type="evidence" value="ECO:0007669"/>
    <property type="project" value="UniProtKB-EC"/>
</dbReference>
<evidence type="ECO:0000256" key="2">
    <source>
        <dbReference type="ARBA" id="ARBA00013059"/>
    </source>
</evidence>